<dbReference type="PANTHER" id="PTHR15459">
    <property type="entry name" value="POLYAMINE-MODULATED FACTOR 1"/>
    <property type="match status" value="1"/>
</dbReference>
<name>A0A9J7KJ87_BRAFL</name>
<reference evidence="11" key="2">
    <citation type="journal article" date="2020" name="Nat. Ecol. Evol.">
        <title>Deeply conserved synteny resolves early events in vertebrate evolution.</title>
        <authorList>
            <person name="Simakov O."/>
            <person name="Marletaz F."/>
            <person name="Yue J.X."/>
            <person name="O'Connell B."/>
            <person name="Jenkins J."/>
            <person name="Brandt A."/>
            <person name="Calef R."/>
            <person name="Tung C.H."/>
            <person name="Huang T.K."/>
            <person name="Schmutz J."/>
            <person name="Satoh N."/>
            <person name="Yu J.K."/>
            <person name="Putnam N.H."/>
            <person name="Green R.E."/>
            <person name="Rokhsar D.S."/>
        </authorList>
    </citation>
    <scope>NUCLEOTIDE SEQUENCE [LARGE SCALE GENOMIC DNA]</scope>
    <source>
        <strain evidence="11">S238N-H82</strain>
    </source>
</reference>
<evidence type="ECO:0000256" key="1">
    <source>
        <dbReference type="ARBA" id="ARBA00004123"/>
    </source>
</evidence>
<evidence type="ECO:0000256" key="2">
    <source>
        <dbReference type="ARBA" id="ARBA00004629"/>
    </source>
</evidence>
<reference evidence="12" key="1">
    <citation type="journal article" date="2016" name="Genome Biol. Evol.">
        <title>Conserved non-coding elements in the most distant genera of cephalochordates: the Goldilocks principle.</title>
        <authorList>
            <person name="Yue J.X."/>
            <person name="Kozmikova I."/>
            <person name="Ono H."/>
            <person name="Nossa C.W."/>
            <person name="Kozmik Z."/>
            <person name="Putnam N.H."/>
            <person name="Yu J.K."/>
            <person name="Holland L.Z."/>
        </authorList>
    </citation>
    <scope>NUCLEOTIDE SEQUENCE</scope>
</reference>
<gene>
    <name evidence="12" type="primary">LOC118409243</name>
</gene>
<dbReference type="Pfam" id="PF03980">
    <property type="entry name" value="Nnf1"/>
    <property type="match status" value="1"/>
</dbReference>
<evidence type="ECO:0000256" key="4">
    <source>
        <dbReference type="ARBA" id="ARBA00022618"/>
    </source>
</evidence>
<keyword evidence="10" id="KW-0175">Coiled coil</keyword>
<evidence type="ECO:0000256" key="8">
    <source>
        <dbReference type="ARBA" id="ARBA00023306"/>
    </source>
</evidence>
<evidence type="ECO:0000313" key="11">
    <source>
        <dbReference type="Proteomes" id="UP000001554"/>
    </source>
</evidence>
<keyword evidence="5" id="KW-0498">Mitosis</keyword>
<dbReference type="InterPro" id="IPR007128">
    <property type="entry name" value="PMF1/Nnf1"/>
</dbReference>
<dbReference type="PANTHER" id="PTHR15459:SF3">
    <property type="entry name" value="POLYAMINE-MODULATED FACTOR 1"/>
    <property type="match status" value="1"/>
</dbReference>
<dbReference type="OMA" id="EMTQRIH"/>
<keyword evidence="7" id="KW-0539">Nucleus</keyword>
<dbReference type="KEGG" id="bfo:118409243"/>
<comment type="subcellular location">
    <subcellularLocation>
        <location evidence="2">Chromosome</location>
        <location evidence="2">Centromere</location>
        <location evidence="2">Kinetochore</location>
    </subcellularLocation>
    <subcellularLocation>
        <location evidence="1">Nucleus</location>
    </subcellularLocation>
</comment>
<dbReference type="GeneID" id="118409243"/>
<keyword evidence="4" id="KW-0132">Cell division</keyword>
<proteinExistence type="predicted"/>
<keyword evidence="3" id="KW-0158">Chromosome</keyword>
<evidence type="ECO:0000313" key="12">
    <source>
        <dbReference type="RefSeq" id="XP_035666004.1"/>
    </source>
</evidence>
<dbReference type="GO" id="GO:0000444">
    <property type="term" value="C:MIS12/MIND type complex"/>
    <property type="evidence" value="ECO:0007669"/>
    <property type="project" value="InterPro"/>
</dbReference>
<dbReference type="RefSeq" id="XP_035666004.1">
    <property type="nucleotide sequence ID" value="XM_035810111.1"/>
</dbReference>
<keyword evidence="11" id="KW-1185">Reference proteome</keyword>
<dbReference type="Proteomes" id="UP000001554">
    <property type="component" value="Chromosome 2"/>
</dbReference>
<protein>
    <submittedName>
        <fullName evidence="12">Polyamine-modulated factor 1-like</fullName>
    </submittedName>
</protein>
<feature type="coiled-coil region" evidence="10">
    <location>
        <begin position="105"/>
        <end position="157"/>
    </location>
</feature>
<evidence type="ECO:0000256" key="9">
    <source>
        <dbReference type="ARBA" id="ARBA00023328"/>
    </source>
</evidence>
<dbReference type="GO" id="GO:0051301">
    <property type="term" value="P:cell division"/>
    <property type="evidence" value="ECO:0007669"/>
    <property type="project" value="UniProtKB-KW"/>
</dbReference>
<keyword evidence="6" id="KW-0995">Kinetochore</keyword>
<organism evidence="11 12">
    <name type="scientific">Branchiostoma floridae</name>
    <name type="common">Florida lancelet</name>
    <name type="synonym">Amphioxus</name>
    <dbReference type="NCBI Taxonomy" id="7739"/>
    <lineage>
        <taxon>Eukaryota</taxon>
        <taxon>Metazoa</taxon>
        <taxon>Chordata</taxon>
        <taxon>Cephalochordata</taxon>
        <taxon>Leptocardii</taxon>
        <taxon>Amphioxiformes</taxon>
        <taxon>Branchiostomatidae</taxon>
        <taxon>Branchiostoma</taxon>
    </lineage>
</organism>
<evidence type="ECO:0000256" key="6">
    <source>
        <dbReference type="ARBA" id="ARBA00022838"/>
    </source>
</evidence>
<reference evidence="12" key="3">
    <citation type="submission" date="2025-08" db="UniProtKB">
        <authorList>
            <consortium name="RefSeq"/>
        </authorList>
    </citation>
    <scope>IDENTIFICATION</scope>
</reference>
<accession>A0A9J7KJ87</accession>
<dbReference type="OrthoDB" id="18453at2759"/>
<keyword evidence="9" id="KW-0137">Centromere</keyword>
<evidence type="ECO:0000256" key="10">
    <source>
        <dbReference type="SAM" id="Coils"/>
    </source>
</evidence>
<dbReference type="GO" id="GO:0005634">
    <property type="term" value="C:nucleus"/>
    <property type="evidence" value="ECO:0007669"/>
    <property type="project" value="UniProtKB-SubCell"/>
</dbReference>
<evidence type="ECO:0000256" key="7">
    <source>
        <dbReference type="ARBA" id="ARBA00023242"/>
    </source>
</evidence>
<evidence type="ECO:0000256" key="5">
    <source>
        <dbReference type="ARBA" id="ARBA00022776"/>
    </source>
</evidence>
<keyword evidence="8" id="KW-0131">Cell cycle</keyword>
<sequence>MQHLLDVLSKTVKKCIHAGRFSTFAKSYKFAYKQNPKALQSIVQQHVEHLQDSVEAEIQLVLSEEKIPDLFQKLETVLNDSAMEEDTTAWRPSGDPEKDLRSHTMAIKLKEREELQRRLEAHENETTRLQKFVLQARQKLLHTQQKLQAKMETFEKAAAACDTCPMEHVSTLTKDIQL</sequence>
<evidence type="ECO:0000256" key="3">
    <source>
        <dbReference type="ARBA" id="ARBA00022454"/>
    </source>
</evidence>
<dbReference type="AlphaFoldDB" id="A0A9J7KJ87"/>